<sequence>MQSNITDTPTTSKVIVLRLDHLRHYLGIAIGGGLIPRHTLRHSIKMGGSALDTQNHSIRRRIRDNVAAAIRQDWGALKKWYKPVKIVDATDARWLALVEQQTSVRERIETASKPSTDVVKKHMVIKALREEFPELASEVPAPPEPQVGSLLPPNDEQTALPSYEAATAKMAVDASPLDTLASETPNLQPPEASTKRKLAETRFPKPYAKKVKADDFADSSGDEDNGGDGDFDPKQERNERVAARGERRQRTEDKGVATVTVEQLERQREDLGDKYRLDDIQLLKKIAEIRGDKREGFKLVEEELNLKHKRAMEQARRKYSLEN</sequence>
<organism evidence="2 3">
    <name type="scientific">Cercospora kikuchii</name>
    <dbReference type="NCBI Taxonomy" id="84275"/>
    <lineage>
        <taxon>Eukaryota</taxon>
        <taxon>Fungi</taxon>
        <taxon>Dikarya</taxon>
        <taxon>Ascomycota</taxon>
        <taxon>Pezizomycotina</taxon>
        <taxon>Dothideomycetes</taxon>
        <taxon>Dothideomycetidae</taxon>
        <taxon>Mycosphaerellales</taxon>
        <taxon>Mycosphaerellaceae</taxon>
        <taxon>Cercospora</taxon>
    </lineage>
</organism>
<feature type="region of interest" description="Disordered" evidence="1">
    <location>
        <begin position="137"/>
        <end position="157"/>
    </location>
</feature>
<proteinExistence type="predicted"/>
<feature type="compositionally biased region" description="Basic and acidic residues" evidence="1">
    <location>
        <begin position="193"/>
        <end position="203"/>
    </location>
</feature>
<protein>
    <submittedName>
        <fullName evidence="2">Uncharacterized protein</fullName>
    </submittedName>
</protein>
<evidence type="ECO:0000256" key="1">
    <source>
        <dbReference type="SAM" id="MobiDB-lite"/>
    </source>
</evidence>
<keyword evidence="3" id="KW-1185">Reference proteome</keyword>
<comment type="caution">
    <text evidence="2">The sequence shown here is derived from an EMBL/GenBank/DDBJ whole genome shotgun (WGS) entry which is preliminary data.</text>
</comment>
<dbReference type="AlphaFoldDB" id="A0A9P3FCJ3"/>
<name>A0A9P3FCJ3_9PEZI</name>
<dbReference type="RefSeq" id="XP_044656760.1">
    <property type="nucleotide sequence ID" value="XM_044800825.1"/>
</dbReference>
<gene>
    <name evidence="2" type="ORF">CKM354_000554800</name>
</gene>
<feature type="compositionally biased region" description="Basic and acidic residues" evidence="1">
    <location>
        <begin position="231"/>
        <end position="255"/>
    </location>
</feature>
<evidence type="ECO:0000313" key="2">
    <source>
        <dbReference type="EMBL" id="GIZ42273.1"/>
    </source>
</evidence>
<dbReference type="EMBL" id="BOLY01000003">
    <property type="protein sequence ID" value="GIZ42273.1"/>
    <property type="molecule type" value="Genomic_DNA"/>
</dbReference>
<dbReference type="Proteomes" id="UP000825890">
    <property type="component" value="Unassembled WGS sequence"/>
</dbReference>
<feature type="compositionally biased region" description="Acidic residues" evidence="1">
    <location>
        <begin position="216"/>
        <end position="230"/>
    </location>
</feature>
<accession>A0A9P3FCJ3</accession>
<reference evidence="2 3" key="1">
    <citation type="submission" date="2021-01" db="EMBL/GenBank/DDBJ databases">
        <title>Cercospora kikuchii MAFF 305040 whole genome shotgun sequence.</title>
        <authorList>
            <person name="Kashiwa T."/>
            <person name="Suzuki T."/>
        </authorList>
    </citation>
    <scope>NUCLEOTIDE SEQUENCE [LARGE SCALE GENOMIC DNA]</scope>
    <source>
        <strain evidence="2 3">MAFF 305040</strain>
    </source>
</reference>
<evidence type="ECO:0000313" key="3">
    <source>
        <dbReference type="Proteomes" id="UP000825890"/>
    </source>
</evidence>
<feature type="region of interest" description="Disordered" evidence="1">
    <location>
        <begin position="180"/>
        <end position="257"/>
    </location>
</feature>
<dbReference type="GeneID" id="68291123"/>
<dbReference type="OrthoDB" id="3641365at2759"/>